<dbReference type="PIRSF" id="PIRSF001773">
    <property type="entry name" value="COX10"/>
    <property type="match status" value="1"/>
</dbReference>
<organism evidence="13 14">
    <name type="scientific">Protomyces lactucae-debilis</name>
    <dbReference type="NCBI Taxonomy" id="2754530"/>
    <lineage>
        <taxon>Eukaryota</taxon>
        <taxon>Fungi</taxon>
        <taxon>Dikarya</taxon>
        <taxon>Ascomycota</taxon>
        <taxon>Taphrinomycotina</taxon>
        <taxon>Taphrinomycetes</taxon>
        <taxon>Taphrinales</taxon>
        <taxon>Protomycetaceae</taxon>
        <taxon>Protomyces</taxon>
    </lineage>
</organism>
<evidence type="ECO:0000256" key="3">
    <source>
        <dbReference type="ARBA" id="ARBA00016335"/>
    </source>
</evidence>
<feature type="transmembrane region" description="Helical" evidence="12">
    <location>
        <begin position="239"/>
        <end position="260"/>
    </location>
</feature>
<evidence type="ECO:0000256" key="7">
    <source>
        <dbReference type="ARBA" id="ARBA00022989"/>
    </source>
</evidence>
<evidence type="ECO:0000256" key="4">
    <source>
        <dbReference type="ARBA" id="ARBA00022679"/>
    </source>
</evidence>
<evidence type="ECO:0000256" key="9">
    <source>
        <dbReference type="ARBA" id="ARBA00023133"/>
    </source>
</evidence>
<keyword evidence="9" id="KW-0350">Heme biosynthesis</keyword>
<dbReference type="GO" id="GO:0006784">
    <property type="term" value="P:heme A biosynthetic process"/>
    <property type="evidence" value="ECO:0007669"/>
    <property type="project" value="TreeGrafter"/>
</dbReference>
<dbReference type="InterPro" id="IPR030470">
    <property type="entry name" value="UbiA_prenylTrfase_CS"/>
</dbReference>
<evidence type="ECO:0000256" key="12">
    <source>
        <dbReference type="SAM" id="Phobius"/>
    </source>
</evidence>
<comment type="subcellular location">
    <subcellularLocation>
        <location evidence="1">Mitochondrion membrane</location>
        <topology evidence="1">Multi-pass membrane protein</topology>
    </subcellularLocation>
</comment>
<comment type="similarity">
    <text evidence="2">Belongs to the UbiA prenyltransferase family.</text>
</comment>
<keyword evidence="14" id="KW-1185">Reference proteome</keyword>
<dbReference type="Gene3D" id="1.10.357.140">
    <property type="entry name" value="UbiA prenyltransferase"/>
    <property type="match status" value="1"/>
</dbReference>
<gene>
    <name evidence="13" type="ORF">BCR37DRAFT_384399</name>
</gene>
<dbReference type="RefSeq" id="XP_040722058.1">
    <property type="nucleotide sequence ID" value="XM_040870219.1"/>
</dbReference>
<dbReference type="Pfam" id="PF01040">
    <property type="entry name" value="UbiA"/>
    <property type="match status" value="1"/>
</dbReference>
<evidence type="ECO:0000256" key="10">
    <source>
        <dbReference type="ARBA" id="ARBA00023136"/>
    </source>
</evidence>
<dbReference type="PANTHER" id="PTHR43448">
    <property type="entry name" value="PROTOHEME IX FARNESYLTRANSFERASE, MITOCHONDRIAL"/>
    <property type="match status" value="1"/>
</dbReference>
<dbReference type="FunFam" id="1.10.357.140:FF:000004">
    <property type="entry name" value="Protoheme IX farnesyltransferase, mitochondrial"/>
    <property type="match status" value="1"/>
</dbReference>
<evidence type="ECO:0000313" key="14">
    <source>
        <dbReference type="Proteomes" id="UP000193685"/>
    </source>
</evidence>
<dbReference type="AlphaFoldDB" id="A0A1Y2ETE8"/>
<accession>A0A1Y2ETE8</accession>
<protein>
    <recommendedName>
        <fullName evidence="3">Protoheme IX farnesyltransferase, mitochondrial</fullName>
    </recommendedName>
    <alternativeName>
        <fullName evidence="11">Heme O synthase</fullName>
    </alternativeName>
</protein>
<feature type="transmembrane region" description="Helical" evidence="12">
    <location>
        <begin position="180"/>
        <end position="198"/>
    </location>
</feature>
<feature type="transmembrane region" description="Helical" evidence="12">
    <location>
        <begin position="155"/>
        <end position="174"/>
    </location>
</feature>
<evidence type="ECO:0000256" key="2">
    <source>
        <dbReference type="ARBA" id="ARBA00005985"/>
    </source>
</evidence>
<dbReference type="PANTHER" id="PTHR43448:SF2">
    <property type="entry name" value="PROTOHEME IX FARNESYLTRANSFERASE, MITOCHONDRIAL"/>
    <property type="match status" value="1"/>
</dbReference>
<keyword evidence="5 12" id="KW-0812">Transmembrane</keyword>
<dbReference type="InterPro" id="IPR000537">
    <property type="entry name" value="UbiA_prenyltransferase"/>
</dbReference>
<dbReference type="InterPro" id="IPR016315">
    <property type="entry name" value="Protohaem_IX_farnesylTrfase_mt"/>
</dbReference>
<dbReference type="GeneID" id="63786818"/>
<dbReference type="PROSITE" id="PS00943">
    <property type="entry name" value="UBIA"/>
    <property type="match status" value="1"/>
</dbReference>
<evidence type="ECO:0000313" key="13">
    <source>
        <dbReference type="EMBL" id="ORY74584.1"/>
    </source>
</evidence>
<evidence type="ECO:0000256" key="1">
    <source>
        <dbReference type="ARBA" id="ARBA00004225"/>
    </source>
</evidence>
<feature type="transmembrane region" description="Helical" evidence="12">
    <location>
        <begin position="122"/>
        <end position="143"/>
    </location>
</feature>
<dbReference type="OrthoDB" id="5211at2759"/>
<keyword evidence="8" id="KW-0496">Mitochondrion</keyword>
<comment type="caution">
    <text evidence="13">The sequence shown here is derived from an EMBL/GenBank/DDBJ whole genome shotgun (WGS) entry which is preliminary data.</text>
</comment>
<dbReference type="NCBIfam" id="TIGR01473">
    <property type="entry name" value="cyoE_ctaB"/>
    <property type="match status" value="1"/>
</dbReference>
<dbReference type="InterPro" id="IPR044878">
    <property type="entry name" value="UbiA_sf"/>
</dbReference>
<reference evidence="13 14" key="1">
    <citation type="submission" date="2016-07" db="EMBL/GenBank/DDBJ databases">
        <title>Pervasive Adenine N6-methylation of Active Genes in Fungi.</title>
        <authorList>
            <consortium name="DOE Joint Genome Institute"/>
            <person name="Mondo S.J."/>
            <person name="Dannebaum R.O."/>
            <person name="Kuo R.C."/>
            <person name="Labutti K."/>
            <person name="Haridas S."/>
            <person name="Kuo A."/>
            <person name="Salamov A."/>
            <person name="Ahrendt S.R."/>
            <person name="Lipzen A."/>
            <person name="Sullivan W."/>
            <person name="Andreopoulos W.B."/>
            <person name="Clum A."/>
            <person name="Lindquist E."/>
            <person name="Daum C."/>
            <person name="Ramamoorthy G.K."/>
            <person name="Gryganskyi A."/>
            <person name="Culley D."/>
            <person name="Magnuson J.K."/>
            <person name="James T.Y."/>
            <person name="O'Malley M.A."/>
            <person name="Stajich J.E."/>
            <person name="Spatafora J.W."/>
            <person name="Visel A."/>
            <person name="Grigoriev I.V."/>
        </authorList>
    </citation>
    <scope>NUCLEOTIDE SEQUENCE [LARGE SCALE GENOMIC DNA]</scope>
    <source>
        <strain evidence="13 14">12-1054</strain>
    </source>
</reference>
<dbReference type="STRING" id="56484.A0A1Y2ETE8"/>
<keyword evidence="4 13" id="KW-0808">Transferase</keyword>
<dbReference type="CDD" id="cd13957">
    <property type="entry name" value="PT_UbiA_Cox10"/>
    <property type="match status" value="1"/>
</dbReference>
<evidence type="ECO:0000256" key="8">
    <source>
        <dbReference type="ARBA" id="ARBA00023128"/>
    </source>
</evidence>
<dbReference type="EMBL" id="MCFI01000029">
    <property type="protein sequence ID" value="ORY74584.1"/>
    <property type="molecule type" value="Genomic_DNA"/>
</dbReference>
<dbReference type="InterPro" id="IPR006369">
    <property type="entry name" value="Protohaem_IX_farnesylTrfase"/>
</dbReference>
<dbReference type="Proteomes" id="UP000193685">
    <property type="component" value="Unassembled WGS sequence"/>
</dbReference>
<sequence>MLRRGLATAQLAGKAAEARLLQKPGYNAYLALAKPRLTTLVVLSTMSSYALCPFESNLPTLVCLTVGTTLCSASANTYNMWLEPPFDSQMARTRNRPLVKGSLHPDDAFRMGSLTGLAGVGLLAWGVNPTCALLGLANIGLYAGVYTPLKRQHIINTWVGAVVGAIPPAMGWFALSPYPFLSQENMGCLYLAALLYAWQFPHFNSLSWYIREEYARAGYVMTSILHPGMNARVSLRYSLLTFPICFGLVYANVCDAYFMLDSSLLNLYLSYRAYDFWRQRGSERERTGSAKKLFFASLVYLPGVLLLALAHKRGLWDFLEDVVDD</sequence>
<proteinExistence type="inferred from homology"/>
<evidence type="ECO:0000256" key="6">
    <source>
        <dbReference type="ARBA" id="ARBA00022946"/>
    </source>
</evidence>
<evidence type="ECO:0000256" key="11">
    <source>
        <dbReference type="ARBA" id="ARBA00030253"/>
    </source>
</evidence>
<dbReference type="GO" id="GO:0031966">
    <property type="term" value="C:mitochondrial membrane"/>
    <property type="evidence" value="ECO:0007669"/>
    <property type="project" value="UniProtKB-SubCell"/>
</dbReference>
<feature type="transmembrane region" description="Helical" evidence="12">
    <location>
        <begin position="293"/>
        <end position="310"/>
    </location>
</feature>
<keyword evidence="10 12" id="KW-0472">Membrane</keyword>
<name>A0A1Y2ETE8_PROLT</name>
<keyword evidence="7 12" id="KW-1133">Transmembrane helix</keyword>
<dbReference type="OMA" id="MGREPDF"/>
<keyword evidence="6" id="KW-0809">Transit peptide</keyword>
<evidence type="ECO:0000256" key="5">
    <source>
        <dbReference type="ARBA" id="ARBA00022692"/>
    </source>
</evidence>
<dbReference type="GO" id="GO:0008495">
    <property type="term" value="F:protoheme IX farnesyltransferase activity"/>
    <property type="evidence" value="ECO:0007669"/>
    <property type="project" value="InterPro"/>
</dbReference>